<keyword evidence="2" id="KW-1185">Reference proteome</keyword>
<proteinExistence type="predicted"/>
<gene>
    <name evidence="1" type="ORF">LTR69_010533</name>
</gene>
<accession>A0ABR0IXF6</accession>
<protein>
    <recommendedName>
        <fullName evidence="3">Condensation domain-containing protein</fullName>
    </recommendedName>
</protein>
<evidence type="ECO:0000313" key="1">
    <source>
        <dbReference type="EMBL" id="KAK5050677.1"/>
    </source>
</evidence>
<dbReference type="EMBL" id="JAVRRF010000037">
    <property type="protein sequence ID" value="KAK5050677.1"/>
    <property type="molecule type" value="Genomic_DNA"/>
</dbReference>
<evidence type="ECO:0008006" key="3">
    <source>
        <dbReference type="Google" id="ProtNLM"/>
    </source>
</evidence>
<organism evidence="1 2">
    <name type="scientific">Exophiala sideris</name>
    <dbReference type="NCBI Taxonomy" id="1016849"/>
    <lineage>
        <taxon>Eukaryota</taxon>
        <taxon>Fungi</taxon>
        <taxon>Dikarya</taxon>
        <taxon>Ascomycota</taxon>
        <taxon>Pezizomycotina</taxon>
        <taxon>Eurotiomycetes</taxon>
        <taxon>Chaetothyriomycetidae</taxon>
        <taxon>Chaetothyriales</taxon>
        <taxon>Herpotrichiellaceae</taxon>
        <taxon>Exophiala</taxon>
    </lineage>
</organism>
<dbReference type="PANTHER" id="PTHR28037:SF1">
    <property type="entry name" value="ALCOHOL O-ACETYLTRANSFERASE 1-RELATED"/>
    <property type="match status" value="1"/>
</dbReference>
<name>A0ABR0IXF6_9EURO</name>
<dbReference type="Proteomes" id="UP001345691">
    <property type="component" value="Unassembled WGS sequence"/>
</dbReference>
<dbReference type="InterPro" id="IPR052058">
    <property type="entry name" value="Alcohol_O-acetyltransferase"/>
</dbReference>
<comment type="caution">
    <text evidence="1">The sequence shown here is derived from an EMBL/GenBank/DDBJ whole genome shotgun (WGS) entry which is preliminary data.</text>
</comment>
<evidence type="ECO:0000313" key="2">
    <source>
        <dbReference type="Proteomes" id="UP001345691"/>
    </source>
</evidence>
<sequence>MPNTLDGLLAQLILDMTSPEREPDWLESYATDRHDWRETTSNGRLSYFRRIGVVETFFDIDGCDFEGRADLTIHLQVELKTSLVVQNLKERILLAWSILRQAHVLLSTKILDAKQVEIMDAEYAPEDRLFVFQPVSTPDEMLAEAKKHASFLEEHYDKVDADDFFVHTQNSSRCIDASIALGKLYVLPVKLDNRGVCQLDLVLIAAHEITDGLSSARWISHFVDLLNTSSQELASHANDICQNSALTRLPPAQESLYPPMQGNLARQRWSWLLSRILRHTRNPPPASFQNPLRRKVTLDKAIALSPKYSKVIDYNRVPPLNSYRIRAALSPASTRRLAEICRKAKISIGSGGFALVAIVMMLFEERRNPNVPLNQRLPFVGSFPINPRPFLKGTPTTGKEDSLMLAFSDGITLPFLPSDLEFEGRLKLLGKQAARQLRQYQKRPRSLEEEIHMGSKSPTQLFPLLYLGTIERREMRSRPERKRGWDIQGGYPAKTSATLATCGVSSVGARGSILSSGKHDTGRLPPGVDVVADFRKLDTSVRARDGEFLVGVVGDQDCIRFGVSYDGCGIDPELAQEFKHVLESILESGGAPAAKL</sequence>
<dbReference type="PANTHER" id="PTHR28037">
    <property type="entry name" value="ALCOHOL O-ACETYLTRANSFERASE 1-RELATED"/>
    <property type="match status" value="1"/>
</dbReference>
<reference evidence="1 2" key="1">
    <citation type="submission" date="2023-08" db="EMBL/GenBank/DDBJ databases">
        <title>Black Yeasts Isolated from many extreme environments.</title>
        <authorList>
            <person name="Coleine C."/>
            <person name="Stajich J.E."/>
            <person name="Selbmann L."/>
        </authorList>
    </citation>
    <scope>NUCLEOTIDE SEQUENCE [LARGE SCALE GENOMIC DNA]</scope>
    <source>
        <strain evidence="1 2">CCFEE 6328</strain>
    </source>
</reference>
<dbReference type="Gene3D" id="3.30.559.10">
    <property type="entry name" value="Chloramphenicol acetyltransferase-like domain"/>
    <property type="match status" value="1"/>
</dbReference>
<dbReference type="InterPro" id="IPR023213">
    <property type="entry name" value="CAT-like_dom_sf"/>
</dbReference>